<dbReference type="GO" id="GO:0005743">
    <property type="term" value="C:mitochondrial inner membrane"/>
    <property type="evidence" value="ECO:0007669"/>
    <property type="project" value="UniProtKB-SubCell"/>
</dbReference>
<proteinExistence type="inferred from homology"/>
<feature type="domain" description="NADH:quinone oxidoreductase/Mrp antiporter transmembrane" evidence="19">
    <location>
        <begin position="24"/>
        <end position="81"/>
    </location>
</feature>
<evidence type="ECO:0000256" key="10">
    <source>
        <dbReference type="ARBA" id="ARBA00022967"/>
    </source>
</evidence>
<protein>
    <recommendedName>
        <fullName evidence="5 18">NADH-ubiquinone oxidoreductase chain 2</fullName>
        <ecNumber evidence="4 18">7.1.1.2</ecNumber>
    </recommendedName>
</protein>
<gene>
    <name evidence="20" type="primary">ND2</name>
</gene>
<keyword evidence="15 18" id="KW-0496">Mitochondrion</keyword>
<feature type="transmembrane region" description="Helical" evidence="18">
    <location>
        <begin position="6"/>
        <end position="22"/>
    </location>
</feature>
<dbReference type="PRINTS" id="PR01436">
    <property type="entry name" value="NADHDHGNASE2"/>
</dbReference>
<feature type="transmembrane region" description="Helical" evidence="18">
    <location>
        <begin position="275"/>
        <end position="294"/>
    </location>
</feature>
<evidence type="ECO:0000256" key="11">
    <source>
        <dbReference type="ARBA" id="ARBA00022982"/>
    </source>
</evidence>
<evidence type="ECO:0000256" key="7">
    <source>
        <dbReference type="ARBA" id="ARBA00022660"/>
    </source>
</evidence>
<evidence type="ECO:0000256" key="6">
    <source>
        <dbReference type="ARBA" id="ARBA00022448"/>
    </source>
</evidence>
<dbReference type="GO" id="GO:0006120">
    <property type="term" value="P:mitochondrial electron transport, NADH to ubiquinone"/>
    <property type="evidence" value="ECO:0007669"/>
    <property type="project" value="InterPro"/>
</dbReference>
<evidence type="ECO:0000256" key="3">
    <source>
        <dbReference type="ARBA" id="ARBA00007012"/>
    </source>
</evidence>
<comment type="function">
    <text evidence="18">Core subunit of the mitochondrial membrane respiratory chain NADH dehydrogenase (Complex I) which catalyzes electron transfer from NADH through the respiratory chain, using ubiquinone as an electron acceptor. Essential for the catalytic activity and assembly of complex I.</text>
</comment>
<feature type="transmembrane region" description="Helical" evidence="18">
    <location>
        <begin position="300"/>
        <end position="322"/>
    </location>
</feature>
<dbReference type="Pfam" id="PF00361">
    <property type="entry name" value="Proton_antipo_M"/>
    <property type="match status" value="2"/>
</dbReference>
<evidence type="ECO:0000256" key="16">
    <source>
        <dbReference type="ARBA" id="ARBA00023136"/>
    </source>
</evidence>
<comment type="catalytic activity">
    <reaction evidence="17 18">
        <text>a ubiquinone + NADH + 5 H(+)(in) = a ubiquinol + NAD(+) + 4 H(+)(out)</text>
        <dbReference type="Rhea" id="RHEA:29091"/>
        <dbReference type="Rhea" id="RHEA-COMP:9565"/>
        <dbReference type="Rhea" id="RHEA-COMP:9566"/>
        <dbReference type="ChEBI" id="CHEBI:15378"/>
        <dbReference type="ChEBI" id="CHEBI:16389"/>
        <dbReference type="ChEBI" id="CHEBI:17976"/>
        <dbReference type="ChEBI" id="CHEBI:57540"/>
        <dbReference type="ChEBI" id="CHEBI:57945"/>
        <dbReference type="EC" id="7.1.1.2"/>
    </reaction>
</comment>
<evidence type="ECO:0000256" key="14">
    <source>
        <dbReference type="ARBA" id="ARBA00023075"/>
    </source>
</evidence>
<reference evidence="20" key="1">
    <citation type="journal article" date="2017" name="Sci. Rep.">
        <title>Deep-level phylogeny of Cicadomorpha inferred from mitochondrial genomes sequenced by NGS.</title>
        <authorList>
            <person name="Song N."/>
            <person name="Cai W."/>
            <person name="Li H."/>
        </authorList>
    </citation>
    <scope>NUCLEOTIDE SEQUENCE</scope>
</reference>
<evidence type="ECO:0000256" key="8">
    <source>
        <dbReference type="ARBA" id="ARBA00022692"/>
    </source>
</evidence>
<feature type="transmembrane region" description="Helical" evidence="18">
    <location>
        <begin position="102"/>
        <end position="122"/>
    </location>
</feature>
<dbReference type="PANTHER" id="PTHR46552">
    <property type="entry name" value="NADH-UBIQUINONE OXIDOREDUCTASE CHAIN 2"/>
    <property type="match status" value="1"/>
</dbReference>
<evidence type="ECO:0000256" key="1">
    <source>
        <dbReference type="ARBA" id="ARBA00003257"/>
    </source>
</evidence>
<keyword evidence="6" id="KW-0813">Transport</keyword>
<feature type="transmembrane region" description="Helical" evidence="18">
    <location>
        <begin position="224"/>
        <end position="242"/>
    </location>
</feature>
<keyword evidence="10 18" id="KW-1278">Translocase</keyword>
<feature type="transmembrane region" description="Helical" evidence="18">
    <location>
        <begin position="162"/>
        <end position="181"/>
    </location>
</feature>
<dbReference type="InterPro" id="IPR050175">
    <property type="entry name" value="Complex_I_Subunit_2"/>
</dbReference>
<evidence type="ECO:0000256" key="2">
    <source>
        <dbReference type="ARBA" id="ARBA00004448"/>
    </source>
</evidence>
<keyword evidence="8 18" id="KW-0812">Transmembrane</keyword>
<keyword evidence="12 18" id="KW-1133">Transmembrane helix</keyword>
<evidence type="ECO:0000256" key="13">
    <source>
        <dbReference type="ARBA" id="ARBA00023027"/>
    </source>
</evidence>
<dbReference type="InterPro" id="IPR001750">
    <property type="entry name" value="ND/Mrp_TM"/>
</dbReference>
<dbReference type="GO" id="GO:0008137">
    <property type="term" value="F:NADH dehydrogenase (ubiquinone) activity"/>
    <property type="evidence" value="ECO:0007669"/>
    <property type="project" value="UniProtKB-EC"/>
</dbReference>
<evidence type="ECO:0000256" key="4">
    <source>
        <dbReference type="ARBA" id="ARBA00012944"/>
    </source>
</evidence>
<sequence>MKNSSSFMLFFTFMIMGILISISSNNWLGCWMGIEVNLVSFLPIMMNKMSIYSSESMIKYFIIQSMGSSLLFISIVFMILYNVNYLMMISLLIKMGCPPFHLWFPSVMEGLSWYNCFILMTVQKLTPIILISYLNMNFTLFIIMSCLWGSLGGLGYSSLRKVVAYSSIYNLGWIISGIYMINYCWLIYYVIYSLTLMMVCYSFYIFGINYLNQFFLSSLSYMKMLFMMIIFLSMGGMPPFMGFMPSMIMIYCLVINENFFCCFILLMSALLVMFFYLRVVFSGLLINSMSIIYMNNSFDGLFFVFSIISLLGLMIISMIMIYF</sequence>
<dbReference type="PANTHER" id="PTHR46552:SF1">
    <property type="entry name" value="NADH-UBIQUINONE OXIDOREDUCTASE CHAIN 2"/>
    <property type="match status" value="1"/>
</dbReference>
<dbReference type="InterPro" id="IPR003917">
    <property type="entry name" value="NADH_UbQ_OxRdtase_chain2"/>
</dbReference>
<comment type="similarity">
    <text evidence="3 18">Belongs to the complex I subunit 2 family.</text>
</comment>
<organism evidence="20">
    <name type="scientific">Meimuna opalifera</name>
    <dbReference type="NCBI Taxonomy" id="179424"/>
    <lineage>
        <taxon>Eukaryota</taxon>
        <taxon>Metazoa</taxon>
        <taxon>Ecdysozoa</taxon>
        <taxon>Arthropoda</taxon>
        <taxon>Hexapoda</taxon>
        <taxon>Insecta</taxon>
        <taxon>Pterygota</taxon>
        <taxon>Neoptera</taxon>
        <taxon>Paraneoptera</taxon>
        <taxon>Hemiptera</taxon>
        <taxon>Auchenorrhyncha</taxon>
        <taxon>Cicadoidea</taxon>
        <taxon>Cicadidae</taxon>
        <taxon>Cicadinae</taxon>
        <taxon>Dundubiini</taxon>
        <taxon>Meimuna</taxon>
    </lineage>
</organism>
<evidence type="ECO:0000313" key="20">
    <source>
        <dbReference type="EMBL" id="ASO76782.1"/>
    </source>
</evidence>
<evidence type="ECO:0000256" key="5">
    <source>
        <dbReference type="ARBA" id="ARBA00021008"/>
    </source>
</evidence>
<evidence type="ECO:0000259" key="19">
    <source>
        <dbReference type="Pfam" id="PF00361"/>
    </source>
</evidence>
<evidence type="ECO:0000256" key="18">
    <source>
        <dbReference type="RuleBase" id="RU003403"/>
    </source>
</evidence>
<feature type="transmembrane region" description="Helical" evidence="18">
    <location>
        <begin position="128"/>
        <end position="150"/>
    </location>
</feature>
<evidence type="ECO:0000256" key="12">
    <source>
        <dbReference type="ARBA" id="ARBA00022989"/>
    </source>
</evidence>
<keyword evidence="9 18" id="KW-0999">Mitochondrion inner membrane</keyword>
<accession>A0A343F0N0</accession>
<dbReference type="EC" id="7.1.1.2" evidence="4 18"/>
<dbReference type="AlphaFoldDB" id="A0A343F0N0"/>
<keyword evidence="7 18" id="KW-0679">Respiratory chain</keyword>
<dbReference type="EMBL" id="KY039112">
    <property type="protein sequence ID" value="ASO76782.1"/>
    <property type="molecule type" value="Genomic_DNA"/>
</dbReference>
<feature type="transmembrane region" description="Helical" evidence="18">
    <location>
        <begin position="187"/>
        <end position="212"/>
    </location>
</feature>
<comment type="function">
    <text evidence="1">Core subunit of the mitochondrial membrane respiratory chain NADH dehydrogenase (Complex I) that is believed to belong to the minimal assembly required for catalysis. Complex I functions in the transfer of electrons from NADH to the respiratory chain. The immediate electron acceptor for the enzyme is believed to be ubiquinone.</text>
</comment>
<keyword evidence="13 18" id="KW-0520">NAD</keyword>
<comment type="subcellular location">
    <subcellularLocation>
        <location evidence="2 18">Mitochondrion inner membrane</location>
        <topology evidence="2 18">Multi-pass membrane protein</topology>
    </subcellularLocation>
</comment>
<evidence type="ECO:0000256" key="15">
    <source>
        <dbReference type="ARBA" id="ARBA00023128"/>
    </source>
</evidence>
<keyword evidence="11 18" id="KW-0249">Electron transport</keyword>
<keyword evidence="14 18" id="KW-0830">Ubiquinone</keyword>
<feature type="domain" description="NADH:quinone oxidoreductase/Mrp antiporter transmembrane" evidence="19">
    <location>
        <begin position="84"/>
        <end position="270"/>
    </location>
</feature>
<geneLocation type="mitochondrion" evidence="20"/>
<evidence type="ECO:0000256" key="9">
    <source>
        <dbReference type="ARBA" id="ARBA00022792"/>
    </source>
</evidence>
<keyword evidence="16 18" id="KW-0472">Membrane</keyword>
<evidence type="ECO:0000256" key="17">
    <source>
        <dbReference type="ARBA" id="ARBA00049551"/>
    </source>
</evidence>
<name>A0A343F0N0_9HEMI</name>